<dbReference type="Gene3D" id="1.10.150.20">
    <property type="entry name" value="5' to 3' exonuclease, C-terminal subdomain"/>
    <property type="match status" value="1"/>
</dbReference>
<dbReference type="InterPro" id="IPR011114">
    <property type="entry name" value="RuvA_C"/>
</dbReference>
<keyword evidence="9" id="KW-0347">Helicase</keyword>
<dbReference type="GO" id="GO:0006310">
    <property type="term" value="P:DNA recombination"/>
    <property type="evidence" value="ECO:0007669"/>
    <property type="project" value="UniProtKB-UniRule"/>
</dbReference>
<evidence type="ECO:0000256" key="2">
    <source>
        <dbReference type="ARBA" id="ARBA00022763"/>
    </source>
</evidence>
<dbReference type="HAMAP" id="MF_00031">
    <property type="entry name" value="DNA_HJ_migration_RuvA"/>
    <property type="match status" value="1"/>
</dbReference>
<organism evidence="9 10">
    <name type="scientific">Hornefia porci</name>
    <dbReference type="NCBI Taxonomy" id="2652292"/>
    <lineage>
        <taxon>Bacteria</taxon>
        <taxon>Bacillati</taxon>
        <taxon>Bacillota</taxon>
        <taxon>Clostridia</taxon>
        <taxon>Peptostreptococcales</taxon>
        <taxon>Anaerovoracaceae</taxon>
        <taxon>Hornefia</taxon>
    </lineage>
</organism>
<feature type="domain" description="Holliday junction DNA helicase RuvA C-terminal" evidence="8">
    <location>
        <begin position="155"/>
        <end position="197"/>
    </location>
</feature>
<feature type="domain" description="DNA helicase Holliday junction RuvA type" evidence="7">
    <location>
        <begin position="1"/>
        <end position="63"/>
    </location>
</feature>
<dbReference type="STRING" id="1261640.BHK98_02225"/>
<dbReference type="EMBL" id="MJIE01000001">
    <property type="protein sequence ID" value="OLR54996.1"/>
    <property type="molecule type" value="Genomic_DNA"/>
</dbReference>
<comment type="subcellular location">
    <subcellularLocation>
        <location evidence="6">Cytoplasm</location>
    </subcellularLocation>
</comment>
<dbReference type="SUPFAM" id="SSF47781">
    <property type="entry name" value="RuvA domain 2-like"/>
    <property type="match status" value="1"/>
</dbReference>
<dbReference type="InterPro" id="IPR013849">
    <property type="entry name" value="DNA_helicase_Holl-junc_RuvA_I"/>
</dbReference>
<dbReference type="SUPFAM" id="SSF46929">
    <property type="entry name" value="DNA helicase RuvA subunit, C-terminal domain"/>
    <property type="match status" value="1"/>
</dbReference>
<comment type="subunit">
    <text evidence="6">Homotetramer. Forms an RuvA(8)-RuvB(12)-Holliday junction (HJ) complex. HJ DNA is sandwiched between 2 RuvA tetramers; dsDNA enters through RuvA and exits via RuvB. An RuvB hexamer assembles on each DNA strand where it exits the tetramer. Each RuvB hexamer is contacted by two RuvA subunits (via domain III) on 2 adjacent RuvB subunits; this complex drives branch migration. In the full resolvosome a probable DNA-RuvA(4)-RuvB(12)-RuvC(2) complex forms which resolves the HJ.</text>
</comment>
<dbReference type="SUPFAM" id="SSF50249">
    <property type="entry name" value="Nucleic acid-binding proteins"/>
    <property type="match status" value="1"/>
</dbReference>
<dbReference type="RefSeq" id="WP_075712004.1">
    <property type="nucleotide sequence ID" value="NZ_MJIE01000001.1"/>
</dbReference>
<dbReference type="GO" id="GO:0005524">
    <property type="term" value="F:ATP binding"/>
    <property type="evidence" value="ECO:0007669"/>
    <property type="project" value="InterPro"/>
</dbReference>
<evidence type="ECO:0000256" key="4">
    <source>
        <dbReference type="ARBA" id="ARBA00023172"/>
    </source>
</evidence>
<evidence type="ECO:0000256" key="1">
    <source>
        <dbReference type="ARBA" id="ARBA00022490"/>
    </source>
</evidence>
<evidence type="ECO:0000259" key="8">
    <source>
        <dbReference type="Pfam" id="PF07499"/>
    </source>
</evidence>
<comment type="function">
    <text evidence="6">The RuvA-RuvB-RuvC complex processes Holliday junction (HJ) DNA during genetic recombination and DNA repair, while the RuvA-RuvB complex plays an important role in the rescue of blocked DNA replication forks via replication fork reversal (RFR). RuvA specifically binds to HJ cruciform DNA, conferring on it an open structure. The RuvB hexamer acts as an ATP-dependent pump, pulling dsDNA into and through the RuvAB complex. HJ branch migration allows RuvC to scan DNA until it finds its consensus sequence, where it cleaves and resolves the cruciform DNA.</text>
</comment>
<dbReference type="Pfam" id="PF14520">
    <property type="entry name" value="HHH_5"/>
    <property type="match status" value="1"/>
</dbReference>
<dbReference type="NCBIfam" id="TIGR00084">
    <property type="entry name" value="ruvA"/>
    <property type="match status" value="1"/>
</dbReference>
<dbReference type="InterPro" id="IPR036267">
    <property type="entry name" value="RuvA_C_sf"/>
</dbReference>
<dbReference type="InterPro" id="IPR010994">
    <property type="entry name" value="RuvA_2-like"/>
</dbReference>
<proteinExistence type="inferred from homology"/>
<accession>A0A1Q9JFI7</accession>
<comment type="caution">
    <text evidence="9">The sequence shown here is derived from an EMBL/GenBank/DDBJ whole genome shotgun (WGS) entry which is preliminary data.</text>
</comment>
<evidence type="ECO:0000256" key="5">
    <source>
        <dbReference type="ARBA" id="ARBA00023204"/>
    </source>
</evidence>
<name>A0A1Q9JFI7_9FIRM</name>
<comment type="domain">
    <text evidence="6">Has three domains with a flexible linker between the domains II and III and assumes an 'L' shape. Domain III is highly mobile and contacts RuvB.</text>
</comment>
<keyword evidence="1 6" id="KW-0963">Cytoplasm</keyword>
<dbReference type="InterPro" id="IPR000085">
    <property type="entry name" value="RuvA"/>
</dbReference>
<comment type="caution">
    <text evidence="6">Lacks conserved residue(s) required for the propagation of feature annotation.</text>
</comment>
<dbReference type="Gene3D" id="2.40.50.140">
    <property type="entry name" value="Nucleic acid-binding proteins"/>
    <property type="match status" value="1"/>
</dbReference>
<dbReference type="InterPro" id="IPR012340">
    <property type="entry name" value="NA-bd_OB-fold"/>
</dbReference>
<gene>
    <name evidence="6" type="primary">ruvA</name>
    <name evidence="9" type="ORF">BHK98_02225</name>
</gene>
<dbReference type="GO" id="GO:0005737">
    <property type="term" value="C:cytoplasm"/>
    <property type="evidence" value="ECO:0007669"/>
    <property type="project" value="UniProtKB-SubCell"/>
</dbReference>
<evidence type="ECO:0000259" key="7">
    <source>
        <dbReference type="Pfam" id="PF01330"/>
    </source>
</evidence>
<dbReference type="CDD" id="cd14332">
    <property type="entry name" value="UBA_RuvA_C"/>
    <property type="match status" value="1"/>
</dbReference>
<feature type="region of interest" description="Domain II" evidence="6">
    <location>
        <begin position="66"/>
        <end position="143"/>
    </location>
</feature>
<dbReference type="GO" id="GO:0009378">
    <property type="term" value="F:four-way junction helicase activity"/>
    <property type="evidence" value="ECO:0007669"/>
    <property type="project" value="InterPro"/>
</dbReference>
<reference evidence="9 10" key="1">
    <citation type="journal article" date="2016" name="Appl. Environ. Microbiol.">
        <title>Function and Phylogeny of Bacterial Butyryl Coenzyme A:Acetate Transferases and Their Diversity in the Proximal Colon of Swine.</title>
        <authorList>
            <person name="Trachsel J."/>
            <person name="Bayles D.O."/>
            <person name="Looft T."/>
            <person name="Levine U.Y."/>
            <person name="Allen H.K."/>
        </authorList>
    </citation>
    <scope>NUCLEOTIDE SEQUENCE [LARGE SCALE GENOMIC DNA]</scope>
    <source>
        <strain evidence="9 10">68-3-10</strain>
    </source>
</reference>
<dbReference type="GO" id="GO:0048476">
    <property type="term" value="C:Holliday junction resolvase complex"/>
    <property type="evidence" value="ECO:0007669"/>
    <property type="project" value="UniProtKB-UniRule"/>
</dbReference>
<keyword evidence="9" id="KW-0067">ATP-binding</keyword>
<comment type="similarity">
    <text evidence="6">Belongs to the RuvA family.</text>
</comment>
<protein>
    <recommendedName>
        <fullName evidence="6">Holliday junction branch migration complex subunit RuvA</fullName>
    </recommendedName>
</protein>
<dbReference type="Pfam" id="PF07499">
    <property type="entry name" value="RuvA_C"/>
    <property type="match status" value="1"/>
</dbReference>
<dbReference type="GO" id="GO:0009379">
    <property type="term" value="C:Holliday junction helicase complex"/>
    <property type="evidence" value="ECO:0007669"/>
    <property type="project" value="InterPro"/>
</dbReference>
<dbReference type="Proteomes" id="UP000187404">
    <property type="component" value="Unassembled WGS sequence"/>
</dbReference>
<keyword evidence="5 6" id="KW-0234">DNA repair</keyword>
<dbReference type="Gene3D" id="1.10.8.10">
    <property type="entry name" value="DNA helicase RuvA subunit, C-terminal domain"/>
    <property type="match status" value="1"/>
</dbReference>
<dbReference type="Pfam" id="PF01330">
    <property type="entry name" value="RuvA_N"/>
    <property type="match status" value="1"/>
</dbReference>
<dbReference type="OrthoDB" id="5293449at2"/>
<keyword evidence="3 6" id="KW-0238">DNA-binding</keyword>
<dbReference type="AlphaFoldDB" id="A0A1Q9JFI7"/>
<keyword evidence="9" id="KW-0547">Nucleotide-binding</keyword>
<evidence type="ECO:0000313" key="10">
    <source>
        <dbReference type="Proteomes" id="UP000187404"/>
    </source>
</evidence>
<keyword evidence="10" id="KW-1185">Reference proteome</keyword>
<keyword evidence="2 6" id="KW-0227">DNA damage</keyword>
<feature type="region of interest" description="Domain III" evidence="6">
    <location>
        <begin position="153"/>
        <end position="197"/>
    </location>
</feature>
<keyword evidence="9" id="KW-0378">Hydrolase</keyword>
<dbReference type="GO" id="GO:0006281">
    <property type="term" value="P:DNA repair"/>
    <property type="evidence" value="ECO:0007669"/>
    <property type="project" value="UniProtKB-UniRule"/>
</dbReference>
<evidence type="ECO:0000313" key="9">
    <source>
        <dbReference type="EMBL" id="OLR54996.1"/>
    </source>
</evidence>
<evidence type="ECO:0000256" key="3">
    <source>
        <dbReference type="ARBA" id="ARBA00023125"/>
    </source>
</evidence>
<sequence length="197" mass="20943">MIRFLRGSFHPNPDGTAVIETASGIGFLVSLPANSGLYKNPEGAEVKVYTLMIVREDDMSLYGFESRDELELFRLLITVNGVGAKAGMSIMGILPQMELRRAIAAGDTKAVSAASGVGKKTAERVILDLKDKVGDFGEFSPESAAEGTAVFTSERSEAVNALMALGYSRSEAENAVGKVGAEGLSAEEYIKNALKQM</sequence>
<keyword evidence="4 6" id="KW-0233">DNA recombination</keyword>
<dbReference type="GO" id="GO:0000400">
    <property type="term" value="F:four-way junction DNA binding"/>
    <property type="evidence" value="ECO:0007669"/>
    <property type="project" value="UniProtKB-UniRule"/>
</dbReference>
<evidence type="ECO:0000256" key="6">
    <source>
        <dbReference type="HAMAP-Rule" id="MF_00031"/>
    </source>
</evidence>